<comment type="caution">
    <text evidence="8">The sequence shown here is derived from an EMBL/GenBank/DDBJ whole genome shotgun (WGS) entry which is preliminary data.</text>
</comment>
<comment type="subcellular location">
    <subcellularLocation>
        <location evidence="6">Nucleus outer membrane</location>
        <topology evidence="6">Single-pass membrane protein</topology>
    </subcellularLocation>
</comment>
<sequence>MADKKAPSNPLPNFQRLNHKTWLYDPAKNAEATAQAAPRATGTPDLILLCAWMDASLKHVAKYTTFYQALYPASPILLLTSATSDFFFNTAARQKKELAPALAAICSYIAPSSPAPANGAAVVDNARSPGRGLLVHSLSNGGSGHLAMLCEQYRRLTGSPLPASTVIYDSAPGRSRFRQGLVAMSMGLPTSPLVRWPLQALVALLLVVFFHIPPLLGIQTLSMRMRDVLNDGAYLRKEAPRLYIYSESDAIILAADVEDHADEAEKVKGMRVQRAVFEGTAHVGHMRQQPDRYRELVAMAWETRC</sequence>
<gene>
    <name evidence="8" type="ORF">MPH_02096</name>
</gene>
<organism evidence="8 9">
    <name type="scientific">Macrophomina phaseolina (strain MS6)</name>
    <name type="common">Charcoal rot fungus</name>
    <dbReference type="NCBI Taxonomy" id="1126212"/>
    <lineage>
        <taxon>Eukaryota</taxon>
        <taxon>Fungi</taxon>
        <taxon>Dikarya</taxon>
        <taxon>Ascomycota</taxon>
        <taxon>Pezizomycotina</taxon>
        <taxon>Dothideomycetes</taxon>
        <taxon>Dothideomycetes incertae sedis</taxon>
        <taxon>Botryosphaeriales</taxon>
        <taxon>Botryosphaeriaceae</taxon>
        <taxon>Macrophomina</taxon>
    </lineage>
</organism>
<evidence type="ECO:0000313" key="8">
    <source>
        <dbReference type="EMBL" id="EKG20569.1"/>
    </source>
</evidence>
<protein>
    <recommendedName>
        <fullName evidence="10">Indole-diterpene biosynthesis protein PaxU</fullName>
    </recommendedName>
</protein>
<name>K2SDW6_MACPH</name>
<dbReference type="eggNOG" id="KOG2521">
    <property type="taxonomic scope" value="Eukaryota"/>
</dbReference>
<evidence type="ECO:0000256" key="5">
    <source>
        <dbReference type="ARBA" id="ARBA00023242"/>
    </source>
</evidence>
<dbReference type="GO" id="GO:0005640">
    <property type="term" value="C:nuclear outer membrane"/>
    <property type="evidence" value="ECO:0007669"/>
    <property type="project" value="UniProtKB-SubCell"/>
</dbReference>
<feature type="transmembrane region" description="Helical" evidence="7">
    <location>
        <begin position="196"/>
        <end position="216"/>
    </location>
</feature>
<keyword evidence="3 7" id="KW-1133">Transmembrane helix</keyword>
<proteinExistence type="inferred from homology"/>
<dbReference type="HOGENOM" id="CLU_036503_0_1_1"/>
<evidence type="ECO:0000256" key="3">
    <source>
        <dbReference type="ARBA" id="ARBA00022989"/>
    </source>
</evidence>
<evidence type="ECO:0008006" key="10">
    <source>
        <dbReference type="Google" id="ProtNLM"/>
    </source>
</evidence>
<dbReference type="InParanoid" id="K2SDW6"/>
<keyword evidence="5" id="KW-0539">Nucleus</keyword>
<dbReference type="EMBL" id="AHHD01000083">
    <property type="protein sequence ID" value="EKG20569.1"/>
    <property type="molecule type" value="Genomic_DNA"/>
</dbReference>
<dbReference type="Pfam" id="PF05705">
    <property type="entry name" value="DUF829"/>
    <property type="match status" value="1"/>
</dbReference>
<evidence type="ECO:0000256" key="2">
    <source>
        <dbReference type="ARBA" id="ARBA00022692"/>
    </source>
</evidence>
<reference evidence="8 9" key="1">
    <citation type="journal article" date="2012" name="BMC Genomics">
        <title>Tools to kill: Genome of one of the most destructive plant pathogenic fungi Macrophomina phaseolina.</title>
        <authorList>
            <person name="Islam M.S."/>
            <person name="Haque M.S."/>
            <person name="Islam M.M."/>
            <person name="Emdad E.M."/>
            <person name="Halim A."/>
            <person name="Hossen Q.M.M."/>
            <person name="Hossain M.Z."/>
            <person name="Ahmed B."/>
            <person name="Rahim S."/>
            <person name="Rahman M.S."/>
            <person name="Alam M.M."/>
            <person name="Hou S."/>
            <person name="Wan X."/>
            <person name="Saito J.A."/>
            <person name="Alam M."/>
        </authorList>
    </citation>
    <scope>NUCLEOTIDE SEQUENCE [LARGE SCALE GENOMIC DNA]</scope>
    <source>
        <strain evidence="8 9">MS6</strain>
    </source>
</reference>
<keyword evidence="4 7" id="KW-0472">Membrane</keyword>
<dbReference type="Proteomes" id="UP000007129">
    <property type="component" value="Unassembled WGS sequence"/>
</dbReference>
<evidence type="ECO:0000256" key="1">
    <source>
        <dbReference type="ARBA" id="ARBA00007387"/>
    </source>
</evidence>
<dbReference type="AlphaFoldDB" id="K2SDW6"/>
<dbReference type="SUPFAM" id="SSF53474">
    <property type="entry name" value="alpha/beta-Hydrolases"/>
    <property type="match status" value="1"/>
</dbReference>
<accession>K2SDW6</accession>
<evidence type="ECO:0000313" key="9">
    <source>
        <dbReference type="Proteomes" id="UP000007129"/>
    </source>
</evidence>
<keyword evidence="2 7" id="KW-0812">Transmembrane</keyword>
<dbReference type="OrthoDB" id="77878at2759"/>
<evidence type="ECO:0000256" key="4">
    <source>
        <dbReference type="ARBA" id="ARBA00023136"/>
    </source>
</evidence>
<dbReference type="VEuPathDB" id="FungiDB:MPH_02096"/>
<evidence type="ECO:0000256" key="6">
    <source>
        <dbReference type="ARBA" id="ARBA00034303"/>
    </source>
</evidence>
<dbReference type="PANTHER" id="PTHR12265">
    <property type="entry name" value="TRANSMEMBRANE PROTEIN 53"/>
    <property type="match status" value="1"/>
</dbReference>
<dbReference type="InterPro" id="IPR008547">
    <property type="entry name" value="DUF829_TMEM53"/>
</dbReference>
<comment type="similarity">
    <text evidence="1">Belongs to the TMEM53 family.</text>
</comment>
<evidence type="ECO:0000256" key="7">
    <source>
        <dbReference type="SAM" id="Phobius"/>
    </source>
</evidence>
<dbReference type="InterPro" id="IPR029058">
    <property type="entry name" value="AB_hydrolase_fold"/>
</dbReference>
<dbReference type="PANTHER" id="PTHR12265:SF30">
    <property type="entry name" value="TRANSMEMBRANE PROTEIN 53"/>
    <property type="match status" value="1"/>
</dbReference>